<dbReference type="InterPro" id="IPR051055">
    <property type="entry name" value="PIF1_helicase"/>
</dbReference>
<dbReference type="OrthoDB" id="6154233at2759"/>
<accession>A0A6J8EEV1</accession>
<feature type="compositionally biased region" description="Basic and acidic residues" evidence="1">
    <location>
        <begin position="157"/>
        <end position="171"/>
    </location>
</feature>
<feature type="region of interest" description="Disordered" evidence="1">
    <location>
        <begin position="157"/>
        <end position="176"/>
    </location>
</feature>
<sequence length="208" mass="24333">MENLSLAEFASSYERVTSTFISRSKSLCKNTKDRYLPETQQQEDGDISENETMPSTSTYRERRKPKIIRTVHYNPDKDIENYHRELLMLYSPWRNEESDILGKFSTYTERFQELESTIEIKRQQFEPFRTAVKCAEELLSNQPELEEGWDGIAPNTQHREQQDAAQREKITDNNLPDYDIGPDLGVRVSDTEDLNSVFHAIKVFSSDH</sequence>
<evidence type="ECO:0000313" key="3">
    <source>
        <dbReference type="Proteomes" id="UP000507470"/>
    </source>
</evidence>
<protein>
    <submittedName>
        <fullName evidence="2">Uncharacterized protein</fullName>
    </submittedName>
</protein>
<proteinExistence type="predicted"/>
<dbReference type="EMBL" id="CACVKT020008919">
    <property type="protein sequence ID" value="CAC5418473.1"/>
    <property type="molecule type" value="Genomic_DNA"/>
</dbReference>
<feature type="region of interest" description="Disordered" evidence="1">
    <location>
        <begin position="32"/>
        <end position="61"/>
    </location>
</feature>
<name>A0A6J8EEV1_MYTCO</name>
<organism evidence="2 3">
    <name type="scientific">Mytilus coruscus</name>
    <name type="common">Sea mussel</name>
    <dbReference type="NCBI Taxonomy" id="42192"/>
    <lineage>
        <taxon>Eukaryota</taxon>
        <taxon>Metazoa</taxon>
        <taxon>Spiralia</taxon>
        <taxon>Lophotrochozoa</taxon>
        <taxon>Mollusca</taxon>
        <taxon>Bivalvia</taxon>
        <taxon>Autobranchia</taxon>
        <taxon>Pteriomorphia</taxon>
        <taxon>Mytilida</taxon>
        <taxon>Mytiloidea</taxon>
        <taxon>Mytilidae</taxon>
        <taxon>Mytilinae</taxon>
        <taxon>Mytilus</taxon>
    </lineage>
</organism>
<keyword evidence="3" id="KW-1185">Reference proteome</keyword>
<dbReference type="AlphaFoldDB" id="A0A6J8EEV1"/>
<evidence type="ECO:0000256" key="1">
    <source>
        <dbReference type="SAM" id="MobiDB-lite"/>
    </source>
</evidence>
<reference evidence="2 3" key="1">
    <citation type="submission" date="2020-06" db="EMBL/GenBank/DDBJ databases">
        <authorList>
            <person name="Li R."/>
            <person name="Bekaert M."/>
        </authorList>
    </citation>
    <scope>NUCLEOTIDE SEQUENCE [LARGE SCALE GENOMIC DNA]</scope>
    <source>
        <strain evidence="3">wild</strain>
    </source>
</reference>
<gene>
    <name evidence="2" type="ORF">MCOR_50907</name>
</gene>
<dbReference type="PANTHER" id="PTHR47642">
    <property type="entry name" value="ATP-DEPENDENT DNA HELICASE"/>
    <property type="match status" value="1"/>
</dbReference>
<dbReference type="Proteomes" id="UP000507470">
    <property type="component" value="Unassembled WGS sequence"/>
</dbReference>
<evidence type="ECO:0000313" key="2">
    <source>
        <dbReference type="EMBL" id="CAC5418473.1"/>
    </source>
</evidence>
<dbReference type="PANTHER" id="PTHR47642:SF8">
    <property type="entry name" value="ATP-DEPENDENT DNA HELICASE"/>
    <property type="match status" value="1"/>
</dbReference>